<evidence type="ECO:0000256" key="5">
    <source>
        <dbReference type="ARBA" id="ARBA00049203"/>
    </source>
</evidence>
<proteinExistence type="inferred from homology"/>
<dbReference type="AlphaFoldDB" id="A0A5P1EEE4"/>
<dbReference type="EMBL" id="CM007387">
    <property type="protein sequence ID" value="ONK64232.1"/>
    <property type="molecule type" value="Genomic_DNA"/>
</dbReference>
<gene>
    <name evidence="8" type="ORF">A4U43_C07F23500</name>
</gene>
<keyword evidence="4" id="KW-0378">Hydrolase</keyword>
<dbReference type="PANTHER" id="PTHR14189:SF0">
    <property type="entry name" value="PROTEIN PHOSPHATASE METHYLESTERASE 1"/>
    <property type="match status" value="1"/>
</dbReference>
<feature type="region of interest" description="Disordered" evidence="6">
    <location>
        <begin position="93"/>
        <end position="116"/>
    </location>
</feature>
<evidence type="ECO:0000256" key="4">
    <source>
        <dbReference type="ARBA" id="ARBA00022801"/>
    </source>
</evidence>
<dbReference type="Pfam" id="PF00561">
    <property type="entry name" value="Abhydrolase_1"/>
    <property type="match status" value="1"/>
</dbReference>
<keyword evidence="3" id="KW-0719">Serine esterase</keyword>
<evidence type="ECO:0000259" key="7">
    <source>
        <dbReference type="Pfam" id="PF00561"/>
    </source>
</evidence>
<feature type="domain" description="AB hydrolase-1" evidence="7">
    <location>
        <begin position="32"/>
        <end position="83"/>
    </location>
</feature>
<dbReference type="SUPFAM" id="SSF53474">
    <property type="entry name" value="alpha/beta-Hydrolases"/>
    <property type="match status" value="1"/>
</dbReference>
<dbReference type="Gene3D" id="3.40.50.1820">
    <property type="entry name" value="alpha/beta hydrolase"/>
    <property type="match status" value="1"/>
</dbReference>
<evidence type="ECO:0000256" key="6">
    <source>
        <dbReference type="SAM" id="MobiDB-lite"/>
    </source>
</evidence>
<evidence type="ECO:0000313" key="8">
    <source>
        <dbReference type="EMBL" id="ONK64232.1"/>
    </source>
</evidence>
<dbReference type="Proteomes" id="UP000243459">
    <property type="component" value="Chromosome 7"/>
</dbReference>
<reference evidence="9" key="1">
    <citation type="journal article" date="2017" name="Nat. Commun.">
        <title>The asparagus genome sheds light on the origin and evolution of a young Y chromosome.</title>
        <authorList>
            <person name="Harkess A."/>
            <person name="Zhou J."/>
            <person name="Xu C."/>
            <person name="Bowers J.E."/>
            <person name="Van der Hulst R."/>
            <person name="Ayyampalayam S."/>
            <person name="Mercati F."/>
            <person name="Riccardi P."/>
            <person name="McKain M.R."/>
            <person name="Kakrana A."/>
            <person name="Tang H."/>
            <person name="Ray J."/>
            <person name="Groenendijk J."/>
            <person name="Arikit S."/>
            <person name="Mathioni S.M."/>
            <person name="Nakano M."/>
            <person name="Shan H."/>
            <person name="Telgmann-Rauber A."/>
            <person name="Kanno A."/>
            <person name="Yue Z."/>
            <person name="Chen H."/>
            <person name="Li W."/>
            <person name="Chen Y."/>
            <person name="Xu X."/>
            <person name="Zhang Y."/>
            <person name="Luo S."/>
            <person name="Chen H."/>
            <person name="Gao J."/>
            <person name="Mao Z."/>
            <person name="Pires J.C."/>
            <person name="Luo M."/>
            <person name="Kudrna D."/>
            <person name="Wing R.A."/>
            <person name="Meyers B.C."/>
            <person name="Yi K."/>
            <person name="Kong H."/>
            <person name="Lavrijsen P."/>
            <person name="Sunseri F."/>
            <person name="Falavigna A."/>
            <person name="Ye Y."/>
            <person name="Leebens-Mack J.H."/>
            <person name="Chen G."/>
        </authorList>
    </citation>
    <scope>NUCLEOTIDE SEQUENCE [LARGE SCALE GENOMIC DNA]</scope>
    <source>
        <strain evidence="9">cv. DH0086</strain>
    </source>
</reference>
<evidence type="ECO:0000256" key="1">
    <source>
        <dbReference type="ARBA" id="ARBA00008645"/>
    </source>
</evidence>
<dbReference type="GO" id="GO:0051723">
    <property type="term" value="F:protein methylesterase activity"/>
    <property type="evidence" value="ECO:0007669"/>
    <property type="project" value="UniProtKB-EC"/>
</dbReference>
<evidence type="ECO:0000256" key="3">
    <source>
        <dbReference type="ARBA" id="ARBA00022487"/>
    </source>
</evidence>
<dbReference type="InterPro" id="IPR000073">
    <property type="entry name" value="AB_hydrolase_1"/>
</dbReference>
<accession>A0A5P1EEE4</accession>
<comment type="catalytic activity">
    <reaction evidence="5">
        <text>[phosphatase 2A protein]-C-terminal L-leucine methyl ester + H2O = [phosphatase 2A protein]-C-terminal L-leucine + methanol + H(+)</text>
        <dbReference type="Rhea" id="RHEA:48548"/>
        <dbReference type="Rhea" id="RHEA-COMP:12134"/>
        <dbReference type="Rhea" id="RHEA-COMP:12135"/>
        <dbReference type="ChEBI" id="CHEBI:15377"/>
        <dbReference type="ChEBI" id="CHEBI:15378"/>
        <dbReference type="ChEBI" id="CHEBI:17790"/>
        <dbReference type="ChEBI" id="CHEBI:90516"/>
        <dbReference type="ChEBI" id="CHEBI:90517"/>
        <dbReference type="EC" id="3.1.1.89"/>
    </reaction>
</comment>
<dbReference type="EC" id="3.1.1.89" evidence="2"/>
<protein>
    <recommendedName>
        <fullName evidence="2">protein phosphatase methylesterase-1</fullName>
        <ecNumber evidence="2">3.1.1.89</ecNumber>
    </recommendedName>
</protein>
<sequence length="116" mass="12615">MVPPATASREPPPLILVQRLSFALTARKIKEKARVVAMDLRGHGKSSTDNDVDLSIDTLCNDVLAVLKAMYGDSPPAIILVGHRRVELSLDAATDHEGDEEESAKGAGEYEEAWEF</sequence>
<evidence type="ECO:0000256" key="2">
    <source>
        <dbReference type="ARBA" id="ARBA00013111"/>
    </source>
</evidence>
<organism evidence="8 9">
    <name type="scientific">Asparagus officinalis</name>
    <name type="common">Garden asparagus</name>
    <dbReference type="NCBI Taxonomy" id="4686"/>
    <lineage>
        <taxon>Eukaryota</taxon>
        <taxon>Viridiplantae</taxon>
        <taxon>Streptophyta</taxon>
        <taxon>Embryophyta</taxon>
        <taxon>Tracheophyta</taxon>
        <taxon>Spermatophyta</taxon>
        <taxon>Magnoliopsida</taxon>
        <taxon>Liliopsida</taxon>
        <taxon>Asparagales</taxon>
        <taxon>Asparagaceae</taxon>
        <taxon>Asparagoideae</taxon>
        <taxon>Asparagus</taxon>
    </lineage>
</organism>
<dbReference type="InterPro" id="IPR029058">
    <property type="entry name" value="AB_hydrolase_fold"/>
</dbReference>
<comment type="similarity">
    <text evidence="1">Belongs to the AB hydrolase superfamily.</text>
</comment>
<dbReference type="PANTHER" id="PTHR14189">
    <property type="entry name" value="PROTEIN PHOSPHATASE METHYLESTERASE-1 RELATED"/>
    <property type="match status" value="1"/>
</dbReference>
<keyword evidence="9" id="KW-1185">Reference proteome</keyword>
<dbReference type="InterPro" id="IPR016812">
    <property type="entry name" value="PPase_methylesterase_euk"/>
</dbReference>
<name>A0A5P1EEE4_ASPOF</name>
<dbReference type="Gramene" id="ONK64232">
    <property type="protein sequence ID" value="ONK64232"/>
    <property type="gene ID" value="A4U43_C07F23500"/>
</dbReference>
<evidence type="ECO:0000313" key="9">
    <source>
        <dbReference type="Proteomes" id="UP000243459"/>
    </source>
</evidence>